<dbReference type="InterPro" id="IPR026444">
    <property type="entry name" value="Secre_tail"/>
</dbReference>
<dbReference type="InterPro" id="IPR044023">
    <property type="entry name" value="Ig_7"/>
</dbReference>
<evidence type="ECO:0008006" key="6">
    <source>
        <dbReference type="Google" id="ProtNLM"/>
    </source>
</evidence>
<dbReference type="AlphaFoldDB" id="A0A0E3UY46"/>
<dbReference type="OrthoDB" id="1443240at2"/>
<dbReference type="NCBIfam" id="TIGR04183">
    <property type="entry name" value="Por_Secre_tail"/>
    <property type="match status" value="1"/>
</dbReference>
<proteinExistence type="predicted"/>
<dbReference type="InterPro" id="IPR028974">
    <property type="entry name" value="TSP_type-3_rpt"/>
</dbReference>
<dbReference type="PATRIC" id="fig|400092.3.peg.3247"/>
<name>A0A0E3UY46_9BACT</name>
<dbReference type="HOGENOM" id="CLU_331723_0_0_10"/>
<feature type="domain" description="Secretion system C-terminal sorting" evidence="2">
    <location>
        <begin position="789"/>
        <end position="854"/>
    </location>
</feature>
<dbReference type="RefSeq" id="WP_046311755.1">
    <property type="nucleotide sequence ID" value="NZ_CBCSCY010000045.1"/>
</dbReference>
<dbReference type="InterPro" id="IPR013320">
    <property type="entry name" value="ConA-like_dom_sf"/>
</dbReference>
<gene>
    <name evidence="4" type="ORF">PKOR_14885</name>
</gene>
<reference evidence="4 5" key="1">
    <citation type="journal article" date="2015" name="Sci. Rep.">
        <title>Unraveling adaptation of Pontibacter korlensis to radiation and infertility in desert through complete genome and comparative transcriptomic analysis.</title>
        <authorList>
            <person name="Dai J."/>
            <person name="Dai W."/>
            <person name="Qiu C."/>
            <person name="Yang Z."/>
            <person name="Zhang Y."/>
            <person name="Zhou M."/>
            <person name="Zhang L."/>
            <person name="Fang C."/>
            <person name="Gao Q."/>
            <person name="Yang Q."/>
            <person name="Li X."/>
            <person name="Wang Z."/>
            <person name="Wang Z."/>
            <person name="Jia Z."/>
            <person name="Chen X."/>
        </authorList>
    </citation>
    <scope>NUCLEOTIDE SEQUENCE [LARGE SCALE GENOMIC DNA]</scope>
    <source>
        <strain evidence="4 5">X14-1T</strain>
    </source>
</reference>
<dbReference type="EMBL" id="CP009621">
    <property type="protein sequence ID" value="AKD04141.1"/>
    <property type="molecule type" value="Genomic_DNA"/>
</dbReference>
<organism evidence="4 5">
    <name type="scientific">Pontibacter korlensis</name>
    <dbReference type="NCBI Taxonomy" id="400092"/>
    <lineage>
        <taxon>Bacteria</taxon>
        <taxon>Pseudomonadati</taxon>
        <taxon>Bacteroidota</taxon>
        <taxon>Cytophagia</taxon>
        <taxon>Cytophagales</taxon>
        <taxon>Hymenobacteraceae</taxon>
        <taxon>Pontibacter</taxon>
    </lineage>
</organism>
<evidence type="ECO:0000259" key="3">
    <source>
        <dbReference type="Pfam" id="PF19081"/>
    </source>
</evidence>
<dbReference type="GO" id="GO:0004553">
    <property type="term" value="F:hydrolase activity, hydrolyzing O-glycosyl compounds"/>
    <property type="evidence" value="ECO:0007669"/>
    <property type="project" value="UniProtKB-ARBA"/>
</dbReference>
<evidence type="ECO:0000259" key="2">
    <source>
        <dbReference type="Pfam" id="PF18962"/>
    </source>
</evidence>
<dbReference type="PANTHER" id="PTHR12223">
    <property type="entry name" value="VESICULAR MANNOSE-BINDING LECTIN"/>
    <property type="match status" value="1"/>
</dbReference>
<protein>
    <recommendedName>
        <fullName evidence="6">Secretion system C-terminal sorting domain-containing protein</fullName>
    </recommendedName>
</protein>
<dbReference type="Pfam" id="PF19081">
    <property type="entry name" value="Ig_7"/>
    <property type="match status" value="1"/>
</dbReference>
<dbReference type="Pfam" id="PF18483">
    <property type="entry name" value="Lectin_L-type_dom"/>
    <property type="match status" value="1"/>
</dbReference>
<evidence type="ECO:0000313" key="5">
    <source>
        <dbReference type="Proteomes" id="UP000033109"/>
    </source>
</evidence>
<dbReference type="InterPro" id="IPR056573">
    <property type="entry name" value="Lectin_L-type_dom"/>
</dbReference>
<feature type="domain" description="Ig-like" evidence="3">
    <location>
        <begin position="115"/>
        <end position="196"/>
    </location>
</feature>
<dbReference type="Gene3D" id="2.60.120.200">
    <property type="match status" value="1"/>
</dbReference>
<dbReference type="KEGG" id="pko:PKOR_14885"/>
<dbReference type="STRING" id="400092.PKOR_14885"/>
<dbReference type="Proteomes" id="UP000033109">
    <property type="component" value="Chromosome"/>
</dbReference>
<dbReference type="SUPFAM" id="SSF49899">
    <property type="entry name" value="Concanavalin A-like lectins/glucanases"/>
    <property type="match status" value="1"/>
</dbReference>
<dbReference type="InterPro" id="IPR013783">
    <property type="entry name" value="Ig-like_fold"/>
</dbReference>
<evidence type="ECO:0000313" key="4">
    <source>
        <dbReference type="EMBL" id="AKD04141.1"/>
    </source>
</evidence>
<evidence type="ECO:0000256" key="1">
    <source>
        <dbReference type="SAM" id="SignalP"/>
    </source>
</evidence>
<keyword evidence="5" id="KW-1185">Reference proteome</keyword>
<dbReference type="CDD" id="cd01951">
    <property type="entry name" value="lectin_L-type"/>
    <property type="match status" value="1"/>
</dbReference>
<dbReference type="GO" id="GO:0005975">
    <property type="term" value="P:carbohydrate metabolic process"/>
    <property type="evidence" value="ECO:0007669"/>
    <property type="project" value="UniProtKB-ARBA"/>
</dbReference>
<accession>A0A0E3UY46</accession>
<dbReference type="GO" id="GO:0005509">
    <property type="term" value="F:calcium ion binding"/>
    <property type="evidence" value="ECO:0007669"/>
    <property type="project" value="InterPro"/>
</dbReference>
<dbReference type="InterPro" id="IPR051136">
    <property type="entry name" value="Intracellular_Lectin-GPT"/>
</dbReference>
<dbReference type="Pfam" id="PF18962">
    <property type="entry name" value="Por_Secre_tail"/>
    <property type="match status" value="1"/>
</dbReference>
<feature type="signal peptide" evidence="1">
    <location>
        <begin position="1"/>
        <end position="20"/>
    </location>
</feature>
<feature type="chain" id="PRO_5002413728" description="Secretion system C-terminal sorting domain-containing protein" evidence="1">
    <location>
        <begin position="21"/>
        <end position="863"/>
    </location>
</feature>
<dbReference type="SUPFAM" id="SSF103647">
    <property type="entry name" value="TSP type-3 repeat"/>
    <property type="match status" value="2"/>
</dbReference>
<dbReference type="Gene3D" id="4.10.1080.10">
    <property type="entry name" value="TSP type-3 repeat"/>
    <property type="match status" value="1"/>
</dbReference>
<keyword evidence="1" id="KW-0732">Signal</keyword>
<dbReference type="Gene3D" id="2.60.40.10">
    <property type="entry name" value="Immunoglobulins"/>
    <property type="match status" value="1"/>
</dbReference>
<sequence length="863" mass="93124">MFLLCFVLGIVSLAATPALAQTITQSPTGTVCPGTVVTFTFTPPANTESVQWQERAAGAAFPTNIDGETGYTYSFPAETIDNGKRYSVLYTRRSGLLGLPYNTQSEEITLVVNAPAAPSVSHGSRQGEGPVTLAASGTPTGGSYRWYKVASGGSPDIEQTGAVYTTESISTTTSYWVSAVSAQGCEGPRTEVKATIYAEEFKVNNDAVADGSCYTLTPDAQNSKGEIWRTTPVDLNKSFDISFTANFGSNAAGADGIAFGFQRQSPDPMYAEGRDGEALGFGGISPSVVVEFDTYRNTGEPDYDHVAVFLNGNQNAPETGTQAQMSNTQTNVKDGKIHTVRINWTKELNKIEVFFDGVKRTEYTADIINTVFGGNPIVYFGFTASTGDLTNVQTVCDIEYNRDTDKDGVLDRLDEDDDNDGILDIVEGEGDKDGDGIPNSLDLDSDGDGILDAVEANNGIVPSTGFSLDLGHYTSADANGRVTGLTDSVTNPDTDGDGLKDYLDIDSDNDGIRDNIEAQPTVGRKMANGLDINRNGVDDAYDSSAGGTALRPVNTDGDRAPDYLDMDSDGDLMTDLEEAHDLNNDGKSLDDFLEIAQRFRQRANTASSSAASFYPEPAEGQTVPAWLEQEGEQTRVLNFQTYNNTHYHDSDSDGLIDLFDSDSFGEEPQVHNNAYREVGEITPLPVTLVAFTAQVQGRDVLLKWSTASEITNDYFAVERSSDGRSFEEIARVKGAGNSNVEQSYSLRDRKAPAGIQYYRLKQVDFDGDYEFSKVVAVHVQEVTTPLVTLFPNPSIGALNLDMTALPENTYQVSIIGLGGRVVMQTISYGGNVEKLDVSGLPKGKYVLRVQGESFVKTVNFIKQ</sequence>